<sequence length="142" mass="14951">MTGAGPEPRPDSRPLADAPVVRAPDGSLVRQLGELPAVVSMARFELAPGEVAAAVSHRTVRELWHVLSGSGQLWRRQDGVEQLTPLRPGLTASIPLGTAFQFRADADAGEPLVVLGATVPAWPGPAEARPEQGPWEPTVDLG</sequence>
<organism evidence="2 3">
    <name type="scientific">Kitasatospora viridis</name>
    <dbReference type="NCBI Taxonomy" id="281105"/>
    <lineage>
        <taxon>Bacteria</taxon>
        <taxon>Bacillati</taxon>
        <taxon>Actinomycetota</taxon>
        <taxon>Actinomycetes</taxon>
        <taxon>Kitasatosporales</taxon>
        <taxon>Streptomycetaceae</taxon>
        <taxon>Kitasatospora</taxon>
    </lineage>
</organism>
<evidence type="ECO:0000256" key="1">
    <source>
        <dbReference type="SAM" id="MobiDB-lite"/>
    </source>
</evidence>
<dbReference type="InterPro" id="IPR014710">
    <property type="entry name" value="RmlC-like_jellyroll"/>
</dbReference>
<evidence type="ECO:0000313" key="2">
    <source>
        <dbReference type="EMBL" id="TWF96759.1"/>
    </source>
</evidence>
<dbReference type="EMBL" id="VIWT01000001">
    <property type="protein sequence ID" value="TWF96759.1"/>
    <property type="molecule type" value="Genomic_DNA"/>
</dbReference>
<proteinExistence type="predicted"/>
<dbReference type="OrthoDB" id="5639206at2"/>
<keyword evidence="2" id="KW-0413">Isomerase</keyword>
<name>A0A561UBP5_9ACTN</name>
<dbReference type="InterPro" id="IPR011051">
    <property type="entry name" value="RmlC_Cupin_sf"/>
</dbReference>
<dbReference type="GO" id="GO:0016853">
    <property type="term" value="F:isomerase activity"/>
    <property type="evidence" value="ECO:0007669"/>
    <property type="project" value="UniProtKB-KW"/>
</dbReference>
<evidence type="ECO:0000313" key="3">
    <source>
        <dbReference type="Proteomes" id="UP000317940"/>
    </source>
</evidence>
<dbReference type="Proteomes" id="UP000317940">
    <property type="component" value="Unassembled WGS sequence"/>
</dbReference>
<reference evidence="2 3" key="1">
    <citation type="submission" date="2019-06" db="EMBL/GenBank/DDBJ databases">
        <title>Sequencing the genomes of 1000 actinobacteria strains.</title>
        <authorList>
            <person name="Klenk H.-P."/>
        </authorList>
    </citation>
    <scope>NUCLEOTIDE SEQUENCE [LARGE SCALE GENOMIC DNA]</scope>
    <source>
        <strain evidence="2 3">DSM 44826</strain>
    </source>
</reference>
<protein>
    <submittedName>
        <fullName evidence="2">Mannose-6-phosphate isomerase-like protein (Cupin superfamily)</fullName>
    </submittedName>
</protein>
<feature type="region of interest" description="Disordered" evidence="1">
    <location>
        <begin position="1"/>
        <end position="20"/>
    </location>
</feature>
<dbReference type="SUPFAM" id="SSF51182">
    <property type="entry name" value="RmlC-like cupins"/>
    <property type="match status" value="1"/>
</dbReference>
<dbReference type="RefSeq" id="WP_145903069.1">
    <property type="nucleotide sequence ID" value="NZ_BAAAMZ010000004.1"/>
</dbReference>
<comment type="caution">
    <text evidence="2">The sequence shown here is derived from an EMBL/GenBank/DDBJ whole genome shotgun (WGS) entry which is preliminary data.</text>
</comment>
<dbReference type="AlphaFoldDB" id="A0A561UBP5"/>
<feature type="region of interest" description="Disordered" evidence="1">
    <location>
        <begin position="123"/>
        <end position="142"/>
    </location>
</feature>
<dbReference type="Gene3D" id="2.60.120.10">
    <property type="entry name" value="Jelly Rolls"/>
    <property type="match status" value="1"/>
</dbReference>
<gene>
    <name evidence="2" type="ORF">FHX73_11531</name>
</gene>
<accession>A0A561UBP5</accession>
<keyword evidence="3" id="KW-1185">Reference proteome</keyword>